<gene>
    <name evidence="2" type="ORF">ABEB36_000052</name>
</gene>
<dbReference type="PANTHER" id="PTHR47577">
    <property type="entry name" value="THAP DOMAIN-CONTAINING PROTEIN 6"/>
    <property type="match status" value="1"/>
</dbReference>
<organism evidence="2 3">
    <name type="scientific">Hypothenemus hampei</name>
    <name type="common">Coffee berry borer</name>
    <dbReference type="NCBI Taxonomy" id="57062"/>
    <lineage>
        <taxon>Eukaryota</taxon>
        <taxon>Metazoa</taxon>
        <taxon>Ecdysozoa</taxon>
        <taxon>Arthropoda</taxon>
        <taxon>Hexapoda</taxon>
        <taxon>Insecta</taxon>
        <taxon>Pterygota</taxon>
        <taxon>Neoptera</taxon>
        <taxon>Endopterygota</taxon>
        <taxon>Coleoptera</taxon>
        <taxon>Polyphaga</taxon>
        <taxon>Cucujiformia</taxon>
        <taxon>Curculionidae</taxon>
        <taxon>Scolytinae</taxon>
        <taxon>Hypothenemus</taxon>
    </lineage>
</organism>
<comment type="caution">
    <text evidence="2">The sequence shown here is derived from an EMBL/GenBank/DDBJ whole genome shotgun (WGS) entry which is preliminary data.</text>
</comment>
<dbReference type="Proteomes" id="UP001566132">
    <property type="component" value="Unassembled WGS sequence"/>
</dbReference>
<dbReference type="AlphaFoldDB" id="A0ABD1FD94"/>
<evidence type="ECO:0000313" key="3">
    <source>
        <dbReference type="Proteomes" id="UP001566132"/>
    </source>
</evidence>
<evidence type="ECO:0000313" key="2">
    <source>
        <dbReference type="EMBL" id="KAL1516131.1"/>
    </source>
</evidence>
<name>A0ABD1FD94_HYPHA</name>
<reference evidence="2 3" key="1">
    <citation type="submission" date="2024-05" db="EMBL/GenBank/DDBJ databases">
        <title>Genetic variation in Jamaican populations of the coffee berry borer (Hypothenemus hampei).</title>
        <authorList>
            <person name="Errbii M."/>
            <person name="Myrie A."/>
        </authorList>
    </citation>
    <scope>NUCLEOTIDE SEQUENCE [LARGE SCALE GENOMIC DNA]</scope>
    <source>
        <strain evidence="2">JA-Hopewell-2020-01-JO</strain>
        <tissue evidence="2">Whole body</tissue>
    </source>
</reference>
<proteinExistence type="predicted"/>
<evidence type="ECO:0000259" key="1">
    <source>
        <dbReference type="Pfam" id="PF21789"/>
    </source>
</evidence>
<feature type="domain" description="Transposable element P transposase-like RNase H C-terminal" evidence="1">
    <location>
        <begin position="11"/>
        <end position="43"/>
    </location>
</feature>
<accession>A0ABD1FD94</accession>
<dbReference type="InterPro" id="IPR048367">
    <property type="entry name" value="TNP-like_RNaseH_C"/>
</dbReference>
<dbReference type="Pfam" id="PF21789">
    <property type="entry name" value="TNP-like_RNaseH_C"/>
    <property type="match status" value="1"/>
</dbReference>
<dbReference type="PANTHER" id="PTHR47577:SF2">
    <property type="entry name" value="THAP DOMAIN CONTAINING 9"/>
    <property type="match status" value="1"/>
</dbReference>
<keyword evidence="3" id="KW-1185">Reference proteome</keyword>
<protein>
    <recommendedName>
        <fullName evidence="1">Transposable element P transposase-like RNase H C-terminal domain-containing protein</fullName>
    </recommendedName>
</protein>
<dbReference type="EMBL" id="JBDJPC010000001">
    <property type="protein sequence ID" value="KAL1516131.1"/>
    <property type="molecule type" value="Genomic_DNA"/>
</dbReference>
<sequence>MGFKYLSTRRVNQDPLENFFGSLRSYGIRNVNPTAHSFISSYKSLIVNNFNAHHSIQANCEADDNDVLNSLRCFLKSNVIDSGGSNLELDMSWVKEIEFNNVEDYAILSTHAYISGFIVRQIKKTIGNCSACINQLESTVYTTEHSLIMEREYKGANLIKTRTQFRRMFSMMCQLFHICIRKLIVGKNLKKIYS</sequence>